<dbReference type="OMA" id="CKFCYLC"/>
<dbReference type="STRING" id="225164.V4AJ44"/>
<feature type="chain" id="PRO_5004716098" evidence="1">
    <location>
        <begin position="26"/>
        <end position="131"/>
    </location>
</feature>
<dbReference type="InterPro" id="IPR015666">
    <property type="entry name" value="HRC"/>
</dbReference>
<dbReference type="OrthoDB" id="9428907at2759"/>
<sequence>MTKLSEYFLICSMIFVVFMLQRGTCDDVVTEEQISYAKGSVCGYCSYCKFCKLCDKDCPCETSPSKPNCKMCKYCKYCYICSGVCDTICQPGGMIDKISAAIVNALPSFNKEEIEDDLESVKPWLDKKDEL</sequence>
<dbReference type="Proteomes" id="UP000030746">
    <property type="component" value="Unassembled WGS sequence"/>
</dbReference>
<dbReference type="KEGG" id="lgi:LOTGIDRAFT_161657"/>
<dbReference type="CTD" id="20238750"/>
<dbReference type="AlphaFoldDB" id="V4AJ44"/>
<name>V4AJ44_LOTGI</name>
<evidence type="ECO:0000313" key="2">
    <source>
        <dbReference type="EMBL" id="ESO93551.1"/>
    </source>
</evidence>
<dbReference type="EMBL" id="KB201891">
    <property type="protein sequence ID" value="ESO93551.1"/>
    <property type="molecule type" value="Genomic_DNA"/>
</dbReference>
<reference evidence="2 3" key="1">
    <citation type="journal article" date="2013" name="Nature">
        <title>Insights into bilaterian evolution from three spiralian genomes.</title>
        <authorList>
            <person name="Simakov O."/>
            <person name="Marletaz F."/>
            <person name="Cho S.J."/>
            <person name="Edsinger-Gonzales E."/>
            <person name="Havlak P."/>
            <person name="Hellsten U."/>
            <person name="Kuo D.H."/>
            <person name="Larsson T."/>
            <person name="Lv J."/>
            <person name="Arendt D."/>
            <person name="Savage R."/>
            <person name="Osoegawa K."/>
            <person name="de Jong P."/>
            <person name="Grimwood J."/>
            <person name="Chapman J.A."/>
            <person name="Shapiro H."/>
            <person name="Aerts A."/>
            <person name="Otillar R.P."/>
            <person name="Terry A.Y."/>
            <person name="Boore J.L."/>
            <person name="Grigoriev I.V."/>
            <person name="Lindberg D.R."/>
            <person name="Seaver E.C."/>
            <person name="Weisblat D.A."/>
            <person name="Putnam N.H."/>
            <person name="Rokhsar D.S."/>
        </authorList>
    </citation>
    <scope>NUCLEOTIDE SEQUENCE [LARGE SCALE GENOMIC DNA]</scope>
</reference>
<organism evidence="2 3">
    <name type="scientific">Lottia gigantea</name>
    <name type="common">Giant owl limpet</name>
    <dbReference type="NCBI Taxonomy" id="225164"/>
    <lineage>
        <taxon>Eukaryota</taxon>
        <taxon>Metazoa</taxon>
        <taxon>Spiralia</taxon>
        <taxon>Lophotrochozoa</taxon>
        <taxon>Mollusca</taxon>
        <taxon>Gastropoda</taxon>
        <taxon>Patellogastropoda</taxon>
        <taxon>Lottioidea</taxon>
        <taxon>Lottiidae</taxon>
        <taxon>Lottia</taxon>
    </lineage>
</organism>
<dbReference type="GO" id="GO:0005509">
    <property type="term" value="F:calcium ion binding"/>
    <property type="evidence" value="ECO:0007669"/>
    <property type="project" value="InterPro"/>
</dbReference>
<feature type="signal peptide" evidence="1">
    <location>
        <begin position="1"/>
        <end position="25"/>
    </location>
</feature>
<keyword evidence="3" id="KW-1185">Reference proteome</keyword>
<dbReference type="PANTHER" id="PTHR15054:SF3">
    <property type="entry name" value="SARCOPLASMIC RETICULUM HISTIDINE-RICH CALCIUM-BINDING PROTEIN"/>
    <property type="match status" value="1"/>
</dbReference>
<evidence type="ECO:0000256" key="1">
    <source>
        <dbReference type="SAM" id="SignalP"/>
    </source>
</evidence>
<dbReference type="GeneID" id="20238750"/>
<dbReference type="PANTHER" id="PTHR15054">
    <property type="entry name" value="HISTIDINE-RICH CALCIUM-BINDING PROTEIN-RELATED"/>
    <property type="match status" value="1"/>
</dbReference>
<accession>V4AJ44</accession>
<evidence type="ECO:0000313" key="3">
    <source>
        <dbReference type="Proteomes" id="UP000030746"/>
    </source>
</evidence>
<dbReference type="RefSeq" id="XP_009055751.1">
    <property type="nucleotide sequence ID" value="XM_009057503.1"/>
</dbReference>
<keyword evidence="1" id="KW-0732">Signal</keyword>
<gene>
    <name evidence="2" type="ORF">LOTGIDRAFT_161657</name>
</gene>
<proteinExistence type="predicted"/>
<protein>
    <submittedName>
        <fullName evidence="2">Uncharacterized protein</fullName>
    </submittedName>
</protein>
<dbReference type="HOGENOM" id="CLU_1867040_0_0_1"/>